<dbReference type="EC" id="4.2.1.1" evidence="3 8"/>
<feature type="domain" description="Death" evidence="10">
    <location>
        <begin position="208"/>
        <end position="276"/>
    </location>
</feature>
<dbReference type="CDD" id="cd00326">
    <property type="entry name" value="alpha_CA"/>
    <property type="match status" value="1"/>
</dbReference>
<gene>
    <name evidence="12" type="ORF">CYNAS_LOCUS5573</name>
</gene>
<dbReference type="SUPFAM" id="SSF51069">
    <property type="entry name" value="Carbonic anhydrase"/>
    <property type="match status" value="1"/>
</dbReference>
<dbReference type="PROSITE" id="PS50017">
    <property type="entry name" value="DEATH_DOMAIN"/>
    <property type="match status" value="1"/>
</dbReference>
<dbReference type="PANTHER" id="PTHR18952:SF141">
    <property type="entry name" value="CARBONIC ANHYDRASE"/>
    <property type="match status" value="1"/>
</dbReference>
<evidence type="ECO:0000256" key="6">
    <source>
        <dbReference type="ARBA" id="ARBA00023239"/>
    </source>
</evidence>
<dbReference type="EMBL" id="CATQJL010000112">
    <property type="protein sequence ID" value="CAJ0593590.1"/>
    <property type="molecule type" value="Genomic_DNA"/>
</dbReference>
<evidence type="ECO:0000256" key="1">
    <source>
        <dbReference type="ARBA" id="ARBA00001947"/>
    </source>
</evidence>
<evidence type="ECO:0000313" key="12">
    <source>
        <dbReference type="EMBL" id="CAJ0593590.1"/>
    </source>
</evidence>
<protein>
    <recommendedName>
        <fullName evidence="3 8">Carbonic anhydrase</fullName>
        <ecNumber evidence="3 8">4.2.1.1</ecNumber>
    </recommendedName>
</protein>
<dbReference type="Gene3D" id="3.10.200.10">
    <property type="entry name" value="Alpha carbonic anhydrase"/>
    <property type="match status" value="1"/>
</dbReference>
<keyword evidence="6 8" id="KW-0456">Lyase</keyword>
<comment type="caution">
    <text evidence="12">The sequence shown here is derived from an EMBL/GenBank/DDBJ whole genome shotgun (WGS) entry which is preliminary data.</text>
</comment>
<dbReference type="InterPro" id="IPR000488">
    <property type="entry name" value="Death_dom"/>
</dbReference>
<dbReference type="PROSITE" id="PS00162">
    <property type="entry name" value="ALPHA_CA_1"/>
    <property type="match status" value="1"/>
</dbReference>
<evidence type="ECO:0000259" key="10">
    <source>
        <dbReference type="PROSITE" id="PS50017"/>
    </source>
</evidence>
<sequence>MAGKVVGETLQSYHPHSINALCINGKRQSPIDLDIGKAIVMRWPPLHFHHYDAPGYITSHKYGQPELAQNFRNGERPYITGGGLMGKYYLQQFHFHWGEDDSSGSEHTVARLHYPVEIHFVHILEGYNATTALENPETIAVVAVFLQPATKGQPLTDLEKAFDSTNIRSTQSGSVEYIPQGFLPRDTSTFFRYEGSLTTPPCTEGVIWTILAEPSYISEQQLDFLRSHISAERQELLHSWREVQPLHNRPIYLNKLKVLIKSMNFEEIAPLVAFLIITLITTAIFVQYAYEMEIFT</sequence>
<dbReference type="InterPro" id="IPR036398">
    <property type="entry name" value="CA_dom_sf"/>
</dbReference>
<dbReference type="PROSITE" id="PS51144">
    <property type="entry name" value="ALPHA_CA_2"/>
    <property type="match status" value="1"/>
</dbReference>
<dbReference type="PANTHER" id="PTHR18952">
    <property type="entry name" value="CARBONIC ANHYDRASE"/>
    <property type="match status" value="1"/>
</dbReference>
<dbReference type="InterPro" id="IPR023561">
    <property type="entry name" value="Carbonic_anhydrase_a-class"/>
</dbReference>
<name>A0AA36GIT1_CYLNA</name>
<evidence type="ECO:0000256" key="5">
    <source>
        <dbReference type="ARBA" id="ARBA00022833"/>
    </source>
</evidence>
<evidence type="ECO:0000256" key="3">
    <source>
        <dbReference type="ARBA" id="ARBA00012925"/>
    </source>
</evidence>
<evidence type="ECO:0000256" key="4">
    <source>
        <dbReference type="ARBA" id="ARBA00022723"/>
    </source>
</evidence>
<reference evidence="12" key="1">
    <citation type="submission" date="2023-07" db="EMBL/GenBank/DDBJ databases">
        <authorList>
            <consortium name="CYATHOMIX"/>
        </authorList>
    </citation>
    <scope>NUCLEOTIDE SEQUENCE</scope>
    <source>
        <strain evidence="12">N/A</strain>
    </source>
</reference>
<evidence type="ECO:0000256" key="7">
    <source>
        <dbReference type="ARBA" id="ARBA00048348"/>
    </source>
</evidence>
<keyword evidence="4 8" id="KW-0479">Metal-binding</keyword>
<evidence type="ECO:0000256" key="9">
    <source>
        <dbReference type="SAM" id="Phobius"/>
    </source>
</evidence>
<dbReference type="SMART" id="SM01057">
    <property type="entry name" value="Carb_anhydrase"/>
    <property type="match status" value="1"/>
</dbReference>
<dbReference type="GO" id="GO:0005737">
    <property type="term" value="C:cytoplasm"/>
    <property type="evidence" value="ECO:0007669"/>
    <property type="project" value="TreeGrafter"/>
</dbReference>
<dbReference type="Pfam" id="PF00194">
    <property type="entry name" value="Carb_anhydrase"/>
    <property type="match status" value="1"/>
</dbReference>
<keyword evidence="9" id="KW-1133">Transmembrane helix</keyword>
<dbReference type="GO" id="GO:0008270">
    <property type="term" value="F:zinc ion binding"/>
    <property type="evidence" value="ECO:0007669"/>
    <property type="project" value="UniProtKB-UniRule"/>
</dbReference>
<dbReference type="AlphaFoldDB" id="A0AA36GIT1"/>
<dbReference type="GO" id="GO:0004089">
    <property type="term" value="F:carbonate dehydratase activity"/>
    <property type="evidence" value="ECO:0007669"/>
    <property type="project" value="UniProtKB-UniRule"/>
</dbReference>
<proteinExistence type="inferred from homology"/>
<dbReference type="InterPro" id="IPR018338">
    <property type="entry name" value="Carbonic_anhydrase_a-class_CS"/>
</dbReference>
<keyword evidence="13" id="KW-1185">Reference proteome</keyword>
<keyword evidence="9" id="KW-0472">Membrane</keyword>
<keyword evidence="9" id="KW-0812">Transmembrane</keyword>
<dbReference type="GO" id="GO:0007165">
    <property type="term" value="P:signal transduction"/>
    <property type="evidence" value="ECO:0007669"/>
    <property type="project" value="InterPro"/>
</dbReference>
<organism evidence="12 13">
    <name type="scientific">Cylicocyclus nassatus</name>
    <name type="common">Nematode worm</name>
    <dbReference type="NCBI Taxonomy" id="53992"/>
    <lineage>
        <taxon>Eukaryota</taxon>
        <taxon>Metazoa</taxon>
        <taxon>Ecdysozoa</taxon>
        <taxon>Nematoda</taxon>
        <taxon>Chromadorea</taxon>
        <taxon>Rhabditida</taxon>
        <taxon>Rhabditina</taxon>
        <taxon>Rhabditomorpha</taxon>
        <taxon>Strongyloidea</taxon>
        <taxon>Strongylidae</taxon>
        <taxon>Cylicocyclus</taxon>
    </lineage>
</organism>
<dbReference type="Proteomes" id="UP001176961">
    <property type="component" value="Unassembled WGS sequence"/>
</dbReference>
<feature type="domain" description="Alpha-carbonic anhydrase" evidence="11">
    <location>
        <begin position="1"/>
        <end position="255"/>
    </location>
</feature>
<feature type="transmembrane region" description="Helical" evidence="9">
    <location>
        <begin position="268"/>
        <end position="290"/>
    </location>
</feature>
<dbReference type="InterPro" id="IPR001148">
    <property type="entry name" value="CA_dom"/>
</dbReference>
<evidence type="ECO:0000313" key="13">
    <source>
        <dbReference type="Proteomes" id="UP001176961"/>
    </source>
</evidence>
<keyword evidence="5 8" id="KW-0862">Zinc</keyword>
<comment type="function">
    <text evidence="8">Reversible hydration of carbon dioxide.</text>
</comment>
<evidence type="ECO:0000259" key="11">
    <source>
        <dbReference type="PROSITE" id="PS51144"/>
    </source>
</evidence>
<comment type="cofactor">
    <cofactor evidence="1 8">
        <name>Zn(2+)</name>
        <dbReference type="ChEBI" id="CHEBI:29105"/>
    </cofactor>
</comment>
<accession>A0AA36GIT1</accession>
<evidence type="ECO:0000256" key="8">
    <source>
        <dbReference type="RuleBase" id="RU367011"/>
    </source>
</evidence>
<comment type="catalytic activity">
    <reaction evidence="7 8">
        <text>hydrogencarbonate + H(+) = CO2 + H2O</text>
        <dbReference type="Rhea" id="RHEA:10748"/>
        <dbReference type="ChEBI" id="CHEBI:15377"/>
        <dbReference type="ChEBI" id="CHEBI:15378"/>
        <dbReference type="ChEBI" id="CHEBI:16526"/>
        <dbReference type="ChEBI" id="CHEBI:17544"/>
        <dbReference type="EC" id="4.2.1.1"/>
    </reaction>
</comment>
<comment type="similarity">
    <text evidence="2 8">Belongs to the alpha-carbonic anhydrase family.</text>
</comment>
<evidence type="ECO:0000256" key="2">
    <source>
        <dbReference type="ARBA" id="ARBA00010718"/>
    </source>
</evidence>